<dbReference type="InterPro" id="IPR052020">
    <property type="entry name" value="Cyclic_di-GMP/3'3'-cGAMP_PDE"/>
</dbReference>
<keyword evidence="1" id="KW-0812">Transmembrane</keyword>
<dbReference type="InterPro" id="IPR037522">
    <property type="entry name" value="HD_GYP_dom"/>
</dbReference>
<reference evidence="3 4" key="1">
    <citation type="submission" date="2024-04" db="EMBL/GenBank/DDBJ databases">
        <title>draft genome sequnece of Paenibacillus filicis.</title>
        <authorList>
            <person name="Kim D.-U."/>
        </authorList>
    </citation>
    <scope>NUCLEOTIDE SEQUENCE [LARGE SCALE GENOMIC DNA]</scope>
    <source>
        <strain evidence="3 4">KACC14197</strain>
    </source>
</reference>
<dbReference type="Proteomes" id="UP001469365">
    <property type="component" value="Unassembled WGS sequence"/>
</dbReference>
<gene>
    <name evidence="3" type="ORF">WMW72_14740</name>
</gene>
<dbReference type="SMART" id="SM00471">
    <property type="entry name" value="HDc"/>
    <property type="match status" value="1"/>
</dbReference>
<feature type="transmembrane region" description="Helical" evidence="1">
    <location>
        <begin position="139"/>
        <end position="160"/>
    </location>
</feature>
<feature type="transmembrane region" description="Helical" evidence="1">
    <location>
        <begin position="71"/>
        <end position="94"/>
    </location>
</feature>
<keyword evidence="1" id="KW-0472">Membrane</keyword>
<evidence type="ECO:0000313" key="3">
    <source>
        <dbReference type="EMBL" id="MEK8129160.1"/>
    </source>
</evidence>
<dbReference type="EMBL" id="JBBPCC010000008">
    <property type="protein sequence ID" value="MEK8129160.1"/>
    <property type="molecule type" value="Genomic_DNA"/>
</dbReference>
<sequence>MKHRSLTGPLAGILLPYGVYECFRRLPELDASFVMPRGHFYIVSAVSFLALIAAILVGIAGNRLRNIKVSFLALSFISMAEIFIVHGLATPGFIMHAEHLPGVAAQVSVLLTSLWLCLSTLSSDHPLIGFLSRYQRLLVPVWTTALAGLGLAGLMLPRLADLIPMENQGVKGLMGLLTIALNSYVIYRYYHAYRYSRFPLQIAIVYSSGWLIVSQYIMITGAQWRVSWWIYHFLLLASMLVMLVGLLSQYSTNRSLGRTVRALFTTDPMERITGSLSPSVRSLMAATEQKDTYTAGHNFRVTVYALRLAEELRLPPEELRALAQGTIVHDVGKIHVPDEILNKPGRLDPDERLVIERHPVSGYDMCRGLGFMKEELGIIRWHHERWDGTGYPDRLKGQQIPQMARIVAVADVYDALTSRRAYRQAMSHQEAMAFLLAQRGVHFDPVCVDAWEQLCSRDASIADYAMKLNERPSSASV</sequence>
<dbReference type="InterPro" id="IPR003607">
    <property type="entry name" value="HD/PDEase_dom"/>
</dbReference>
<evidence type="ECO:0000259" key="2">
    <source>
        <dbReference type="PROSITE" id="PS51832"/>
    </source>
</evidence>
<dbReference type="GO" id="GO:0016787">
    <property type="term" value="F:hydrolase activity"/>
    <property type="evidence" value="ECO:0007669"/>
    <property type="project" value="UniProtKB-KW"/>
</dbReference>
<protein>
    <submittedName>
        <fullName evidence="3">HD-GYP domain-containing protein</fullName>
        <ecNumber evidence="3">3.1.4.-</ecNumber>
    </submittedName>
</protein>
<keyword evidence="4" id="KW-1185">Reference proteome</keyword>
<accession>A0ABU9DJW4</accession>
<dbReference type="SUPFAM" id="SSF109604">
    <property type="entry name" value="HD-domain/PDEase-like"/>
    <property type="match status" value="1"/>
</dbReference>
<dbReference type="Gene3D" id="1.10.3210.10">
    <property type="entry name" value="Hypothetical protein af1432"/>
    <property type="match status" value="1"/>
</dbReference>
<feature type="transmembrane region" description="Helical" evidence="1">
    <location>
        <begin position="202"/>
        <end position="222"/>
    </location>
</feature>
<name>A0ABU9DJW4_9BACL</name>
<keyword evidence="1" id="KW-1133">Transmembrane helix</keyword>
<dbReference type="EC" id="3.1.4.-" evidence="3"/>
<evidence type="ECO:0000313" key="4">
    <source>
        <dbReference type="Proteomes" id="UP001469365"/>
    </source>
</evidence>
<evidence type="ECO:0000256" key="1">
    <source>
        <dbReference type="SAM" id="Phobius"/>
    </source>
</evidence>
<dbReference type="PANTHER" id="PTHR45228">
    <property type="entry name" value="CYCLIC DI-GMP PHOSPHODIESTERASE TM_0186-RELATED"/>
    <property type="match status" value="1"/>
</dbReference>
<feature type="transmembrane region" description="Helical" evidence="1">
    <location>
        <begin position="172"/>
        <end position="190"/>
    </location>
</feature>
<feature type="transmembrane region" description="Helical" evidence="1">
    <location>
        <begin position="228"/>
        <end position="248"/>
    </location>
</feature>
<feature type="transmembrane region" description="Helical" evidence="1">
    <location>
        <begin position="40"/>
        <end position="59"/>
    </location>
</feature>
<dbReference type="CDD" id="cd00077">
    <property type="entry name" value="HDc"/>
    <property type="match status" value="1"/>
</dbReference>
<dbReference type="RefSeq" id="WP_341416252.1">
    <property type="nucleotide sequence ID" value="NZ_JBBPCC010000008.1"/>
</dbReference>
<dbReference type="PROSITE" id="PS51832">
    <property type="entry name" value="HD_GYP"/>
    <property type="match status" value="1"/>
</dbReference>
<keyword evidence="3" id="KW-0378">Hydrolase</keyword>
<proteinExistence type="predicted"/>
<feature type="domain" description="HD-GYP" evidence="2">
    <location>
        <begin position="272"/>
        <end position="467"/>
    </location>
</feature>
<dbReference type="Pfam" id="PF13487">
    <property type="entry name" value="HD_5"/>
    <property type="match status" value="1"/>
</dbReference>
<organism evidence="3 4">
    <name type="scientific">Paenibacillus filicis</name>
    <dbReference type="NCBI Taxonomy" id="669464"/>
    <lineage>
        <taxon>Bacteria</taxon>
        <taxon>Bacillati</taxon>
        <taxon>Bacillota</taxon>
        <taxon>Bacilli</taxon>
        <taxon>Bacillales</taxon>
        <taxon>Paenibacillaceae</taxon>
        <taxon>Paenibacillus</taxon>
    </lineage>
</organism>
<comment type="caution">
    <text evidence="3">The sequence shown here is derived from an EMBL/GenBank/DDBJ whole genome shotgun (WGS) entry which is preliminary data.</text>
</comment>